<comment type="catalytic activity">
    <reaction evidence="10">
        <text>adenosine + ATP = AMP + ADP + H(+)</text>
        <dbReference type="Rhea" id="RHEA:20824"/>
        <dbReference type="ChEBI" id="CHEBI:15378"/>
        <dbReference type="ChEBI" id="CHEBI:16335"/>
        <dbReference type="ChEBI" id="CHEBI:30616"/>
        <dbReference type="ChEBI" id="CHEBI:456215"/>
        <dbReference type="ChEBI" id="CHEBI:456216"/>
        <dbReference type="EC" id="2.7.1.20"/>
    </reaction>
</comment>
<evidence type="ECO:0000256" key="8">
    <source>
        <dbReference type="ARBA" id="ARBA00022777"/>
    </source>
</evidence>
<keyword evidence="10" id="KW-0460">Magnesium</keyword>
<keyword evidence="8 10" id="KW-0418">Kinase</keyword>
<dbReference type="Gene3D" id="3.30.1110.10">
    <property type="match status" value="1"/>
</dbReference>
<keyword evidence="6 10" id="KW-0660">Purine salvage</keyword>
<dbReference type="InterPro" id="IPR001805">
    <property type="entry name" value="Adenokinase"/>
</dbReference>
<keyword evidence="9 10" id="KW-0067">ATP-binding</keyword>
<accession>A0ABR4N8J7</accession>
<dbReference type="Gene3D" id="3.40.1190.20">
    <property type="match status" value="1"/>
</dbReference>
<dbReference type="EC" id="2.7.1.20" evidence="4 10"/>
<dbReference type="PANTHER" id="PTHR45769:SF3">
    <property type="entry name" value="ADENOSINE KINASE"/>
    <property type="match status" value="1"/>
</dbReference>
<reference evidence="12 13" key="1">
    <citation type="submission" date="2023-09" db="EMBL/GenBank/DDBJ databases">
        <title>Pangenome analysis of Batrachochytrium dendrobatidis and related Chytrids.</title>
        <authorList>
            <person name="Yacoub M.N."/>
            <person name="Stajich J.E."/>
            <person name="James T.Y."/>
        </authorList>
    </citation>
    <scope>NUCLEOTIDE SEQUENCE [LARGE SCALE GENOMIC DNA]</scope>
    <source>
        <strain evidence="12 13">JEL0888</strain>
    </source>
</reference>
<comment type="pathway">
    <text evidence="2 10">Purine metabolism; AMP biosynthesis via salvage pathway; AMP from adenosine: step 1/1.</text>
</comment>
<proteinExistence type="inferred from homology"/>
<evidence type="ECO:0000256" key="6">
    <source>
        <dbReference type="ARBA" id="ARBA00022726"/>
    </source>
</evidence>
<keyword evidence="13" id="KW-1185">Reference proteome</keyword>
<dbReference type="SUPFAM" id="SSF53613">
    <property type="entry name" value="Ribokinase-like"/>
    <property type="match status" value="1"/>
</dbReference>
<protein>
    <recommendedName>
        <fullName evidence="4 10">Adenosine kinase</fullName>
        <shortName evidence="10">AK</shortName>
        <ecNumber evidence="4 10">2.7.1.20</ecNumber>
    </recommendedName>
    <alternativeName>
        <fullName evidence="10">Adenosine 5'-phosphotransferase</fullName>
    </alternativeName>
</protein>
<comment type="cofactor">
    <cofactor evidence="1 10">
        <name>Mg(2+)</name>
        <dbReference type="ChEBI" id="CHEBI:18420"/>
    </cofactor>
</comment>
<dbReference type="CDD" id="cd01168">
    <property type="entry name" value="adenosine_kinase"/>
    <property type="match status" value="1"/>
</dbReference>
<dbReference type="InterPro" id="IPR011611">
    <property type="entry name" value="PfkB_dom"/>
</dbReference>
<keyword evidence="7 10" id="KW-0547">Nucleotide-binding</keyword>
<dbReference type="PANTHER" id="PTHR45769">
    <property type="entry name" value="ADENOSINE KINASE"/>
    <property type="match status" value="1"/>
</dbReference>
<dbReference type="InterPro" id="IPR029056">
    <property type="entry name" value="Ribokinase-like"/>
</dbReference>
<evidence type="ECO:0000256" key="4">
    <source>
        <dbReference type="ARBA" id="ARBA00012119"/>
    </source>
</evidence>
<keyword evidence="5 10" id="KW-0808">Transferase</keyword>
<evidence type="ECO:0000256" key="5">
    <source>
        <dbReference type="ARBA" id="ARBA00022679"/>
    </source>
</evidence>
<evidence type="ECO:0000256" key="2">
    <source>
        <dbReference type="ARBA" id="ARBA00004801"/>
    </source>
</evidence>
<evidence type="ECO:0000256" key="9">
    <source>
        <dbReference type="ARBA" id="ARBA00022840"/>
    </source>
</evidence>
<evidence type="ECO:0000313" key="12">
    <source>
        <dbReference type="EMBL" id="KAL2915784.1"/>
    </source>
</evidence>
<comment type="function">
    <text evidence="10">ATP dependent phosphorylation of adenosine and other related nucleoside analogs to monophosphate derivatives.</text>
</comment>
<evidence type="ECO:0000256" key="10">
    <source>
        <dbReference type="RuleBase" id="RU368116"/>
    </source>
</evidence>
<dbReference type="PROSITE" id="PS00584">
    <property type="entry name" value="PFKB_KINASES_2"/>
    <property type="match status" value="1"/>
</dbReference>
<dbReference type="Pfam" id="PF00294">
    <property type="entry name" value="PfkB"/>
    <property type="match status" value="1"/>
</dbReference>
<evidence type="ECO:0000313" key="13">
    <source>
        <dbReference type="Proteomes" id="UP001527925"/>
    </source>
</evidence>
<evidence type="ECO:0000256" key="3">
    <source>
        <dbReference type="ARBA" id="ARBA00010688"/>
    </source>
</evidence>
<evidence type="ECO:0000259" key="11">
    <source>
        <dbReference type="Pfam" id="PF00294"/>
    </source>
</evidence>
<sequence length="344" mass="37107">MSNEYILLGIENPLLDISAVVKPELLAKYGLKGNDAILAEDKHKPLYGELTRDYQVQYIAGGAAQNTLRGAQWLLPPKSTVYLGAVGKDKEAETLSQVAAKDGLRTEYQVLEGTPTGKCAVLITGIQRCLVTDLQAANCFSIDHLERPDIWALVEHARYFYIGGYFLTVSPPSALKIAKHAAEANKVVSINLSAPFIPQFFGQQLGELLQYADVVFGNEAEAEAFSTANNFGTTDLGEIALKVAALPKANTLRPRLVVFTHGAQPTVIAYNGTTKTFPIIPIDVKDIVDTNGAGDAFVGGFLSQYVQGHSVEQSVAAGHYVAHVVIQRSGPSYPSEPHTFSFKA</sequence>
<dbReference type="PRINTS" id="PR00989">
    <property type="entry name" value="ADENOKINASE"/>
</dbReference>
<comment type="caution">
    <text evidence="12">The sequence shown here is derived from an EMBL/GenBank/DDBJ whole genome shotgun (WGS) entry which is preliminary data.</text>
</comment>
<name>A0ABR4N8J7_9FUNG</name>
<organism evidence="12 13">
    <name type="scientific">Polyrhizophydium stewartii</name>
    <dbReference type="NCBI Taxonomy" id="2732419"/>
    <lineage>
        <taxon>Eukaryota</taxon>
        <taxon>Fungi</taxon>
        <taxon>Fungi incertae sedis</taxon>
        <taxon>Chytridiomycota</taxon>
        <taxon>Chytridiomycota incertae sedis</taxon>
        <taxon>Chytridiomycetes</taxon>
        <taxon>Rhizophydiales</taxon>
        <taxon>Rhizophydiales incertae sedis</taxon>
        <taxon>Polyrhizophydium</taxon>
    </lineage>
</organism>
<dbReference type="Proteomes" id="UP001527925">
    <property type="component" value="Unassembled WGS sequence"/>
</dbReference>
<evidence type="ECO:0000256" key="1">
    <source>
        <dbReference type="ARBA" id="ARBA00001946"/>
    </source>
</evidence>
<feature type="domain" description="Carbohydrate kinase PfkB" evidence="11">
    <location>
        <begin position="25"/>
        <end position="335"/>
    </location>
</feature>
<dbReference type="InterPro" id="IPR002173">
    <property type="entry name" value="Carboh/pur_kinase_PfkB_CS"/>
</dbReference>
<gene>
    <name evidence="12" type="primary">ADO1</name>
    <name evidence="12" type="ORF">HK105_204731</name>
</gene>
<dbReference type="EMBL" id="JADGIZ020000021">
    <property type="protein sequence ID" value="KAL2915784.1"/>
    <property type="molecule type" value="Genomic_DNA"/>
</dbReference>
<comment type="similarity">
    <text evidence="3 10">Belongs to the carbohydrate kinase PfkB family.</text>
</comment>
<evidence type="ECO:0000256" key="7">
    <source>
        <dbReference type="ARBA" id="ARBA00022741"/>
    </source>
</evidence>
<dbReference type="GO" id="GO:0004001">
    <property type="term" value="F:adenosine kinase activity"/>
    <property type="evidence" value="ECO:0007669"/>
    <property type="project" value="UniProtKB-EC"/>
</dbReference>